<feature type="transmembrane region" description="Helical" evidence="16">
    <location>
        <begin position="202"/>
        <end position="221"/>
    </location>
</feature>
<dbReference type="GO" id="GO:0009252">
    <property type="term" value="P:peptidoglycan biosynthetic process"/>
    <property type="evidence" value="ECO:0007669"/>
    <property type="project" value="UniProtKB-KW"/>
</dbReference>
<keyword evidence="2" id="KW-0328">Glycosyltransferase</keyword>
<feature type="transmembrane region" description="Helical" evidence="16">
    <location>
        <begin position="114"/>
        <end position="134"/>
    </location>
</feature>
<evidence type="ECO:0000313" key="17">
    <source>
        <dbReference type="EMBL" id="NIZ47509.1"/>
    </source>
</evidence>
<organism evidence="17 18">
    <name type="scientific">Entomospira nematocerorum</name>
    <dbReference type="NCBI Taxonomy" id="2719987"/>
    <lineage>
        <taxon>Bacteria</taxon>
        <taxon>Pseudomonadati</taxon>
        <taxon>Spirochaetota</taxon>
        <taxon>Spirochaetia</taxon>
        <taxon>Spirochaetales</taxon>
        <taxon>Spirochaetaceae</taxon>
        <taxon>Entomospira</taxon>
    </lineage>
</organism>
<evidence type="ECO:0000256" key="6">
    <source>
        <dbReference type="ARBA" id="ARBA00022984"/>
    </source>
</evidence>
<keyword evidence="6" id="KW-0573">Peptidoglycan synthesis</keyword>
<evidence type="ECO:0000256" key="5">
    <source>
        <dbReference type="ARBA" id="ARBA00022960"/>
    </source>
</evidence>
<dbReference type="InterPro" id="IPR001182">
    <property type="entry name" value="FtsW/RodA"/>
</dbReference>
<evidence type="ECO:0000256" key="1">
    <source>
        <dbReference type="ARBA" id="ARBA00004141"/>
    </source>
</evidence>
<dbReference type="GO" id="GO:0032153">
    <property type="term" value="C:cell division site"/>
    <property type="evidence" value="ECO:0007669"/>
    <property type="project" value="TreeGrafter"/>
</dbReference>
<evidence type="ECO:0000256" key="4">
    <source>
        <dbReference type="ARBA" id="ARBA00022692"/>
    </source>
</evidence>
<keyword evidence="5" id="KW-0133">Cell shape</keyword>
<keyword evidence="18" id="KW-1185">Reference proteome</keyword>
<dbReference type="EMBL" id="JAATLK010000001">
    <property type="protein sequence ID" value="NIZ47509.1"/>
    <property type="molecule type" value="Genomic_DNA"/>
</dbReference>
<evidence type="ECO:0000256" key="15">
    <source>
        <dbReference type="ARBA" id="ARBA00049902"/>
    </source>
</evidence>
<dbReference type="EC" id="2.4.99.28" evidence="14"/>
<evidence type="ECO:0000256" key="16">
    <source>
        <dbReference type="SAM" id="Phobius"/>
    </source>
</evidence>
<dbReference type="GO" id="GO:0008955">
    <property type="term" value="F:peptidoglycan glycosyltransferase activity"/>
    <property type="evidence" value="ECO:0007669"/>
    <property type="project" value="UniProtKB-EC"/>
</dbReference>
<dbReference type="RefSeq" id="WP_167703925.1">
    <property type="nucleotide sequence ID" value="NZ_CP118168.1"/>
</dbReference>
<dbReference type="AlphaFoldDB" id="A0A968KUP5"/>
<feature type="transmembrane region" description="Helical" evidence="16">
    <location>
        <begin position="374"/>
        <end position="397"/>
    </location>
</feature>
<feature type="transmembrane region" description="Helical" evidence="16">
    <location>
        <begin position="301"/>
        <end position="327"/>
    </location>
</feature>
<comment type="caution">
    <text evidence="17">The sequence shown here is derived from an EMBL/GenBank/DDBJ whole genome shotgun (WGS) entry which is preliminary data.</text>
</comment>
<dbReference type="GO" id="GO:0008360">
    <property type="term" value="P:regulation of cell shape"/>
    <property type="evidence" value="ECO:0007669"/>
    <property type="project" value="UniProtKB-KW"/>
</dbReference>
<evidence type="ECO:0000256" key="8">
    <source>
        <dbReference type="ARBA" id="ARBA00023136"/>
    </source>
</evidence>
<comment type="subcellular location">
    <subcellularLocation>
        <location evidence="1">Membrane</location>
        <topology evidence="1">Multi-pass membrane protein</topology>
    </subcellularLocation>
</comment>
<keyword evidence="8 16" id="KW-0472">Membrane</keyword>
<evidence type="ECO:0000256" key="10">
    <source>
        <dbReference type="ARBA" id="ARBA00033270"/>
    </source>
</evidence>
<dbReference type="GO" id="GO:0015648">
    <property type="term" value="F:lipid-linked peptidoglycan transporter activity"/>
    <property type="evidence" value="ECO:0007669"/>
    <property type="project" value="TreeGrafter"/>
</dbReference>
<evidence type="ECO:0000256" key="13">
    <source>
        <dbReference type="ARBA" id="ARBA00041418"/>
    </source>
</evidence>
<evidence type="ECO:0000256" key="14">
    <source>
        <dbReference type="ARBA" id="ARBA00044770"/>
    </source>
</evidence>
<evidence type="ECO:0000256" key="2">
    <source>
        <dbReference type="ARBA" id="ARBA00022676"/>
    </source>
</evidence>
<gene>
    <name evidence="17" type="ORF">HCT46_06245</name>
</gene>
<accession>A0A968KUP5</accession>
<comment type="catalytic activity">
    <reaction evidence="15">
        <text>[GlcNAc-(1-&gt;4)-Mur2Ac(oyl-L-Ala-gamma-D-Glu-L-Lys-D-Ala-D-Ala)](n)-di-trans,octa-cis-undecaprenyl diphosphate + beta-D-GlcNAc-(1-&gt;4)-Mur2Ac(oyl-L-Ala-gamma-D-Glu-L-Lys-D-Ala-D-Ala)-di-trans,octa-cis-undecaprenyl diphosphate = [GlcNAc-(1-&gt;4)-Mur2Ac(oyl-L-Ala-gamma-D-Glu-L-Lys-D-Ala-D-Ala)](n+1)-di-trans,octa-cis-undecaprenyl diphosphate + di-trans,octa-cis-undecaprenyl diphosphate + H(+)</text>
        <dbReference type="Rhea" id="RHEA:23708"/>
        <dbReference type="Rhea" id="RHEA-COMP:9602"/>
        <dbReference type="Rhea" id="RHEA-COMP:9603"/>
        <dbReference type="ChEBI" id="CHEBI:15378"/>
        <dbReference type="ChEBI" id="CHEBI:58405"/>
        <dbReference type="ChEBI" id="CHEBI:60033"/>
        <dbReference type="ChEBI" id="CHEBI:78435"/>
        <dbReference type="EC" id="2.4.99.28"/>
    </reaction>
</comment>
<evidence type="ECO:0000256" key="7">
    <source>
        <dbReference type="ARBA" id="ARBA00022989"/>
    </source>
</evidence>
<feature type="transmembrane region" description="Helical" evidence="16">
    <location>
        <begin position="45"/>
        <end position="67"/>
    </location>
</feature>
<feature type="transmembrane region" description="Helical" evidence="16">
    <location>
        <begin position="228"/>
        <end position="246"/>
    </location>
</feature>
<keyword evidence="7 16" id="KW-1133">Transmembrane helix</keyword>
<name>A0A968KUP5_9SPIO</name>
<dbReference type="Pfam" id="PF01098">
    <property type="entry name" value="FTSW_RODA_SPOVE"/>
    <property type="match status" value="1"/>
</dbReference>
<protein>
    <recommendedName>
        <fullName evidence="12">Probable peptidoglycan glycosyltransferase FtsW</fullName>
        <ecNumber evidence="14">2.4.99.28</ecNumber>
    </recommendedName>
    <alternativeName>
        <fullName evidence="13">Cell division protein FtsW</fullName>
    </alternativeName>
    <alternativeName>
        <fullName evidence="10">Cell wall polymerase</fullName>
    </alternativeName>
    <alternativeName>
        <fullName evidence="9">Peptidoglycan polymerase</fullName>
    </alternativeName>
</protein>
<dbReference type="Proteomes" id="UP000752013">
    <property type="component" value="Unassembled WGS sequence"/>
</dbReference>
<evidence type="ECO:0000256" key="3">
    <source>
        <dbReference type="ARBA" id="ARBA00022679"/>
    </source>
</evidence>
<proteinExistence type="inferred from homology"/>
<dbReference type="PANTHER" id="PTHR30474">
    <property type="entry name" value="CELL CYCLE PROTEIN"/>
    <property type="match status" value="1"/>
</dbReference>
<feature type="transmembrane region" description="Helical" evidence="16">
    <location>
        <begin position="339"/>
        <end position="368"/>
    </location>
</feature>
<evidence type="ECO:0000256" key="11">
    <source>
        <dbReference type="ARBA" id="ARBA00038053"/>
    </source>
</evidence>
<comment type="similarity">
    <text evidence="11">Belongs to the SEDS family. FtsW subfamily.</text>
</comment>
<dbReference type="GO" id="GO:0051301">
    <property type="term" value="P:cell division"/>
    <property type="evidence" value="ECO:0007669"/>
    <property type="project" value="InterPro"/>
</dbReference>
<evidence type="ECO:0000256" key="9">
    <source>
        <dbReference type="ARBA" id="ARBA00032370"/>
    </source>
</evidence>
<reference evidence="17" key="1">
    <citation type="submission" date="2020-03" db="EMBL/GenBank/DDBJ databases">
        <title>Spirochaetal bacteria isolated from arthropods constitute a novel genus Entomospira genus novum within the order Spirochaetales.</title>
        <authorList>
            <person name="Grana-Miraglia L."/>
            <person name="Sikutova S."/>
            <person name="Fingerle V."/>
            <person name="Sing A."/>
            <person name="Castillo-Ramirez S."/>
            <person name="Margos G."/>
            <person name="Rudolf I."/>
        </authorList>
    </citation>
    <scope>NUCLEOTIDE SEQUENCE</scope>
    <source>
        <strain evidence="17">BR208</strain>
    </source>
</reference>
<dbReference type="PANTHER" id="PTHR30474:SF2">
    <property type="entry name" value="PEPTIDOGLYCAN GLYCOSYLTRANSFERASE FTSW-RELATED"/>
    <property type="match status" value="1"/>
</dbReference>
<sequence>MASSKNSLQRTIFSRTSIKVKHSVPHWMERITWLDFQRGAVDIELLIVILSLVIFGFIMTFSGYFYFSWKEFTQKGTPILYFISRQALWIGLGSIAMTIATLITPKTIYKLTPLFFILVLFLNLLPSMGFGLTIRGGTRWISLGSFSFQPSELAKLAMVLYLARIVHGHRERLASHFGNAIRPMAMVTLLGLAVYFQNDLSTSIFLFSSALLILFMGGMSVKYLFIQLSMMLGVAVIAIFSSPFRIERLMIWIKGDANDLSGNARQALMSLRAIRGSGITGSGLGQGAYKLGKISLVQSDYIFAAIVEELGLIGIITVISLFLLLLVKAYHISTKTKSQYISFLAISLAVILAGQAFLNMAVVVGIFPVTGLPLPFFSAGGSNILVSMIISGLLLNLSRQETSHG</sequence>
<evidence type="ECO:0000256" key="12">
    <source>
        <dbReference type="ARBA" id="ARBA00041185"/>
    </source>
</evidence>
<keyword evidence="3" id="KW-0808">Transferase</keyword>
<feature type="transmembrane region" description="Helical" evidence="16">
    <location>
        <begin position="79"/>
        <end position="102"/>
    </location>
</feature>
<evidence type="ECO:0000313" key="18">
    <source>
        <dbReference type="Proteomes" id="UP000752013"/>
    </source>
</evidence>
<keyword evidence="4 16" id="KW-0812">Transmembrane</keyword>
<dbReference type="GO" id="GO:0005886">
    <property type="term" value="C:plasma membrane"/>
    <property type="evidence" value="ECO:0007669"/>
    <property type="project" value="TreeGrafter"/>
</dbReference>